<dbReference type="Proteomes" id="UP000297595">
    <property type="component" value="Unassembled WGS sequence"/>
</dbReference>
<dbReference type="PANTHER" id="PTHR24198:SF165">
    <property type="entry name" value="ANKYRIN REPEAT-CONTAINING PROTEIN-RELATED"/>
    <property type="match status" value="1"/>
</dbReference>
<name>A0A7C8JYN8_ORBOL</name>
<dbReference type="SMART" id="SM00248">
    <property type="entry name" value="ANK"/>
    <property type="match status" value="14"/>
</dbReference>
<evidence type="ECO:0000313" key="5">
    <source>
        <dbReference type="Proteomes" id="UP000297595"/>
    </source>
</evidence>
<dbReference type="Gene3D" id="1.25.40.20">
    <property type="entry name" value="Ankyrin repeat-containing domain"/>
    <property type="match status" value="4"/>
</dbReference>
<dbReference type="Pfam" id="PF12796">
    <property type="entry name" value="Ank_2"/>
    <property type="match status" value="4"/>
</dbReference>
<proteinExistence type="predicted"/>
<dbReference type="PANTHER" id="PTHR24198">
    <property type="entry name" value="ANKYRIN REPEAT AND PROTEIN KINASE DOMAIN-CONTAINING PROTEIN"/>
    <property type="match status" value="1"/>
</dbReference>
<keyword evidence="1" id="KW-0677">Repeat</keyword>
<dbReference type="SUPFAM" id="SSF48403">
    <property type="entry name" value="Ankyrin repeat"/>
    <property type="match status" value="2"/>
</dbReference>
<comment type="caution">
    <text evidence="4">The sequence shown here is derived from an EMBL/GenBank/DDBJ whole genome shotgun (WGS) entry which is preliminary data.</text>
</comment>
<sequence length="1223" mass="138678">MPASYPFNYPPRVDHYQTMEATPKASPEASPETTTEDNLDRIAREFHFCPNRIWQVVKDLEENAMVKIFEFLVRLRRKKDSIGSQVGHEICGFEFCEKARIDFTGVVQRHVCDDKNCEQYDFDMSLLDEAVEEGELTAWELDCSKPIKRPTPYMAVSHVWSDGTGSGPWASGKVNKCLYDFFTDIARRFQCDGIWWDTISIPTGKTTRGKAIATMHRNYESARITLVHDAFLREWEWVDAETACFAISMSPWFSRGWTALELVKSPKVKIIFRHNVIKDLDQDILSKVDPSIPEHRILSEKIKNLRGGAIASIDQLLGVLRARSTSWPRDIAIISAQLVGASVEPSLSQQEIYREALKKVGEIKSSHLFHNSLTMVGDFQWCPTNLLEMPPATPKDSTLKITKKGGVNGRWLWSSDIKAVKNLVILENMHRIQRSRVTRILQNSDGPEHQYRILVDPKYKKESGFKALLVLEGTRRGGPIHVEFVASLKFHSRMEALKLKIDWKESNVTIVGNNSNRIQSAIFPVTPPPLQRTEPSDNNNADDKAKLEAANPDDNTELHMAAQSGETEGIQKLLTSTSPYATNRFGMTPLHLAARDGRTKFVKELLLHHDFMHDAPTFDYEDEYSWTPLNHAVWQCHEEVTKAIFEHRYFSPENLNEQDELGQTTLHLAAERANRTIIKGFQIEDLRGRKVMIDIVCESNQNIFHRAALGGSREVIKELWKKAVEFYENDEDKASEMMLEALDDDDQTPLHVAVQQGHLDAACELADLAPHVLEIEDCGNFTPLEIAIENNDEEIVQELHKRIIRNKLSSVTGHVYLNIVKKFTADIPAGHKSLESRNRGGKTPLALAAYKGWVSVVERLLRKKANPEAKDNQGKTPLQLALEDAEDDDIDSFAVVKLLLRSKDQEHLIEKLTTREASKVLRMALQQRTKGIAKLALERSRADVHSLEGTLTPFEHAIEWGDEEILDLLIRKTPPIPDPNIDRTINLILEKPGSVALLSKLIKANILPLGESDRRKVILDYAAKNGHIDLMEQILEKVLMVDYTASDSTTPLFDAVCFLSFTGHVRIEVVFQRRTRFGSPQNDQQPETFLIENTREQIVKTLLELGAKPGATDENRQTPLFQAVKRGYSEIVKLLLDHGANVNARDSEGKTPLFYANYETTKLLIDRGASSEIPDKNKKSVLQYALDQGDTRALDIYSKQGIRNKDKAQEVRDYLQKIPGRRI</sequence>
<dbReference type="AlphaFoldDB" id="A0A7C8JYN8"/>
<feature type="region of interest" description="Disordered" evidence="3">
    <location>
        <begin position="525"/>
        <end position="554"/>
    </location>
</feature>
<dbReference type="InterPro" id="IPR036770">
    <property type="entry name" value="Ankyrin_rpt-contain_sf"/>
</dbReference>
<dbReference type="InterPro" id="IPR002110">
    <property type="entry name" value="Ankyrin_rpt"/>
</dbReference>
<keyword evidence="2" id="KW-0040">ANK repeat</keyword>
<accession>A0A7C8JYN8</accession>
<gene>
    <name evidence="4" type="ORF">EYR41_009391</name>
</gene>
<dbReference type="PRINTS" id="PR01415">
    <property type="entry name" value="ANKYRIN"/>
</dbReference>
<reference evidence="4 5" key="1">
    <citation type="submission" date="2019-03" db="EMBL/GenBank/DDBJ databases">
        <title>Nematode-trapping fungi genome.</title>
        <authorList>
            <person name="Vidal-Diez De Ulzurrun G."/>
        </authorList>
    </citation>
    <scope>NUCLEOTIDE SEQUENCE [LARGE SCALE GENOMIC DNA]</scope>
    <source>
        <strain evidence="4 5">TWF154</strain>
    </source>
</reference>
<dbReference type="EMBL" id="SOZJ01000006">
    <property type="protein sequence ID" value="TGJ65421.1"/>
    <property type="molecule type" value="Genomic_DNA"/>
</dbReference>
<evidence type="ECO:0000313" key="4">
    <source>
        <dbReference type="EMBL" id="TGJ65421.1"/>
    </source>
</evidence>
<evidence type="ECO:0000256" key="2">
    <source>
        <dbReference type="ARBA" id="ARBA00023043"/>
    </source>
</evidence>
<protein>
    <submittedName>
        <fullName evidence="4">Uncharacterized protein</fullName>
    </submittedName>
</protein>
<evidence type="ECO:0000256" key="3">
    <source>
        <dbReference type="SAM" id="MobiDB-lite"/>
    </source>
</evidence>
<dbReference type="PROSITE" id="PS50297">
    <property type="entry name" value="ANK_REP_REGION"/>
    <property type="match status" value="3"/>
</dbReference>
<evidence type="ECO:0000256" key="1">
    <source>
        <dbReference type="ARBA" id="ARBA00022737"/>
    </source>
</evidence>
<dbReference type="PROSITE" id="PS50088">
    <property type="entry name" value="ANK_REPEAT"/>
    <property type="match status" value="3"/>
</dbReference>
<organism evidence="4 5">
    <name type="scientific">Orbilia oligospora</name>
    <name type="common">Nematode-trapping fungus</name>
    <name type="synonym">Arthrobotrys oligospora</name>
    <dbReference type="NCBI Taxonomy" id="2813651"/>
    <lineage>
        <taxon>Eukaryota</taxon>
        <taxon>Fungi</taxon>
        <taxon>Dikarya</taxon>
        <taxon>Ascomycota</taxon>
        <taxon>Pezizomycotina</taxon>
        <taxon>Orbiliomycetes</taxon>
        <taxon>Orbiliales</taxon>
        <taxon>Orbiliaceae</taxon>
        <taxon>Orbilia</taxon>
    </lineage>
</organism>